<proteinExistence type="predicted"/>
<comment type="caution">
    <text evidence="2">The sequence shown here is derived from an EMBL/GenBank/DDBJ whole genome shotgun (WGS) entry which is preliminary data.</text>
</comment>
<dbReference type="InterPro" id="IPR041380">
    <property type="entry name" value="Acetyltransf_17"/>
</dbReference>
<accession>A0A7Z1B0W9</accession>
<dbReference type="Pfam" id="PF17668">
    <property type="entry name" value="Acetyltransf_17"/>
    <property type="match status" value="1"/>
</dbReference>
<feature type="domain" description="Eis-like acetyltransferase" evidence="1">
    <location>
        <begin position="187"/>
        <end position="290"/>
    </location>
</feature>
<evidence type="ECO:0000313" key="3">
    <source>
        <dbReference type="Proteomes" id="UP000185696"/>
    </source>
</evidence>
<name>A0A7Z1B0W9_9PSEU</name>
<dbReference type="Gene3D" id="3.40.630.30">
    <property type="match status" value="2"/>
</dbReference>
<evidence type="ECO:0000313" key="2">
    <source>
        <dbReference type="EMBL" id="OLF14243.1"/>
    </source>
</evidence>
<dbReference type="SUPFAM" id="SSF55729">
    <property type="entry name" value="Acyl-CoA N-acyltransferases (Nat)"/>
    <property type="match status" value="1"/>
</dbReference>
<dbReference type="OrthoDB" id="8399956at2"/>
<sequence>MRSDITIENLRAELWPAAFEVHEHAFGGVVDERDRDLWWDTLDPDLSFAAVTGAGEVVAVQAGLRTDLGLRDGSRVAATVGCFGGVALPYRGGGTHFALCRAQGDQATRIGAEAAVFKAASVPLSRALNGNPAGIAVDVAVTPEFAREVKPSPGMSFEVVPADQSVDRCREIYQATAEVVPGMPVLPKTWWLAHTLTSSGSKPFCLLATSADGDEGYLRFGIAPHWVGGVGHSEFQAQELISPSPRVRDALALAALNFDHVTRVSIENCMLSDAIRWVRGANRGIEVRRMYDYLWVALLDTASDRLRAQAAETDFYCPFIV</sequence>
<dbReference type="EMBL" id="MSIF01000001">
    <property type="protein sequence ID" value="OLF14243.1"/>
    <property type="molecule type" value="Genomic_DNA"/>
</dbReference>
<evidence type="ECO:0000259" key="1">
    <source>
        <dbReference type="Pfam" id="PF17668"/>
    </source>
</evidence>
<dbReference type="RefSeq" id="WP_075131189.1">
    <property type="nucleotide sequence ID" value="NZ_MSIF01000001.1"/>
</dbReference>
<dbReference type="Proteomes" id="UP000185696">
    <property type="component" value="Unassembled WGS sequence"/>
</dbReference>
<protein>
    <recommendedName>
        <fullName evidence="1">Eis-like acetyltransferase domain-containing protein</fullName>
    </recommendedName>
</protein>
<gene>
    <name evidence="2" type="ORF">BLA60_03670</name>
</gene>
<dbReference type="InterPro" id="IPR016181">
    <property type="entry name" value="Acyl_CoA_acyltransferase"/>
</dbReference>
<dbReference type="AlphaFoldDB" id="A0A7Z1B0W9"/>
<reference evidence="2 3" key="1">
    <citation type="submission" date="2016-12" db="EMBL/GenBank/DDBJ databases">
        <title>The draft genome sequence of Actinophytocola xinjiangensis.</title>
        <authorList>
            <person name="Wang W."/>
            <person name="Yuan L."/>
        </authorList>
    </citation>
    <scope>NUCLEOTIDE SEQUENCE [LARGE SCALE GENOMIC DNA]</scope>
    <source>
        <strain evidence="2 3">CGMCC 4.4663</strain>
    </source>
</reference>
<organism evidence="2 3">
    <name type="scientific">Actinophytocola xinjiangensis</name>
    <dbReference type="NCBI Taxonomy" id="485602"/>
    <lineage>
        <taxon>Bacteria</taxon>
        <taxon>Bacillati</taxon>
        <taxon>Actinomycetota</taxon>
        <taxon>Actinomycetes</taxon>
        <taxon>Pseudonocardiales</taxon>
        <taxon>Pseudonocardiaceae</taxon>
    </lineage>
</organism>
<keyword evidence="3" id="KW-1185">Reference proteome</keyword>